<protein>
    <submittedName>
        <fullName evidence="3">Uncharacterized protein</fullName>
    </submittedName>
</protein>
<feature type="chain" id="PRO_5044891778" evidence="2">
    <location>
        <begin position="29"/>
        <end position="369"/>
    </location>
</feature>
<name>A0ABC8IX35_ERUVS</name>
<reference evidence="3 4" key="1">
    <citation type="submission" date="2022-03" db="EMBL/GenBank/DDBJ databases">
        <authorList>
            <person name="Macdonald S."/>
            <person name="Ahmed S."/>
            <person name="Newling K."/>
        </authorList>
    </citation>
    <scope>NUCLEOTIDE SEQUENCE [LARGE SCALE GENOMIC DNA]</scope>
</reference>
<keyword evidence="4" id="KW-1185">Reference proteome</keyword>
<evidence type="ECO:0000313" key="4">
    <source>
        <dbReference type="Proteomes" id="UP001642260"/>
    </source>
</evidence>
<dbReference type="Proteomes" id="UP001642260">
    <property type="component" value="Unassembled WGS sequence"/>
</dbReference>
<proteinExistence type="predicted"/>
<evidence type="ECO:0000256" key="1">
    <source>
        <dbReference type="SAM" id="MobiDB-lite"/>
    </source>
</evidence>
<feature type="compositionally biased region" description="Pro residues" evidence="1">
    <location>
        <begin position="200"/>
        <end position="210"/>
    </location>
</feature>
<comment type="caution">
    <text evidence="3">The sequence shown here is derived from an EMBL/GenBank/DDBJ whole genome shotgun (WGS) entry which is preliminary data.</text>
</comment>
<organism evidence="3 4">
    <name type="scientific">Eruca vesicaria subsp. sativa</name>
    <name type="common">Garden rocket</name>
    <name type="synonym">Eruca sativa</name>
    <dbReference type="NCBI Taxonomy" id="29727"/>
    <lineage>
        <taxon>Eukaryota</taxon>
        <taxon>Viridiplantae</taxon>
        <taxon>Streptophyta</taxon>
        <taxon>Embryophyta</taxon>
        <taxon>Tracheophyta</taxon>
        <taxon>Spermatophyta</taxon>
        <taxon>Magnoliopsida</taxon>
        <taxon>eudicotyledons</taxon>
        <taxon>Gunneridae</taxon>
        <taxon>Pentapetalae</taxon>
        <taxon>rosids</taxon>
        <taxon>malvids</taxon>
        <taxon>Brassicales</taxon>
        <taxon>Brassicaceae</taxon>
        <taxon>Brassiceae</taxon>
        <taxon>Eruca</taxon>
    </lineage>
</organism>
<feature type="compositionally biased region" description="Pro residues" evidence="1">
    <location>
        <begin position="216"/>
        <end position="270"/>
    </location>
</feature>
<dbReference type="Pfam" id="PF01190">
    <property type="entry name" value="Pollen_Ole_e_1"/>
    <property type="match status" value="1"/>
</dbReference>
<dbReference type="EMBL" id="CAKOAT010061377">
    <property type="protein sequence ID" value="CAH8305550.1"/>
    <property type="molecule type" value="Genomic_DNA"/>
</dbReference>
<evidence type="ECO:0000256" key="2">
    <source>
        <dbReference type="SAM" id="SignalP"/>
    </source>
</evidence>
<sequence length="369" mass="40433">MRILPKPRGSVPCLLLVLVLFSATLSLARVVEVVGYAESKIKNPHAFSGLRVTIECKVNKGHFITKGSGNIDEEGKFGLKISPHHDIVSDDGALKEECYAQLHSAAGTPCPAHNGLESNKIMFLYKSGDKHVLGLKQNMKFSPELCVSKFFWPMPNKFPPFKGFDHHFPLPPPLVLPPFPKFKKPCPPPVPVHEPPPKVELPPPVPVHDPPVPKKSCPPKPPKIEHPPPVPVHKPPPIPKKPCPPKPPKIELPPPAPVHKPPPKKPCPPKSPKKVDPPPVPVHKPPPKIVLPPPVPVHKPPKKPCPPKPPKIELPPPVPIPKKACPPPVPIYVPPVVIPKKPCPPLPPLPPKYFHHPKFGKWPPLPTHP</sequence>
<dbReference type="PRINTS" id="PR01217">
    <property type="entry name" value="PRICHEXTENSN"/>
</dbReference>
<evidence type="ECO:0000313" key="3">
    <source>
        <dbReference type="EMBL" id="CAH8305550.1"/>
    </source>
</evidence>
<dbReference type="AlphaFoldDB" id="A0ABC8IX35"/>
<gene>
    <name evidence="3" type="ORF">ERUC_LOCUS3892</name>
</gene>
<feature type="signal peptide" evidence="2">
    <location>
        <begin position="1"/>
        <end position="28"/>
    </location>
</feature>
<accession>A0ABC8IX35</accession>
<feature type="compositionally biased region" description="Pro residues" evidence="1">
    <location>
        <begin position="277"/>
        <end position="309"/>
    </location>
</feature>
<keyword evidence="2" id="KW-0732">Signal</keyword>
<feature type="region of interest" description="Disordered" evidence="1">
    <location>
        <begin position="200"/>
        <end position="309"/>
    </location>
</feature>